<feature type="transmembrane region" description="Helical" evidence="7">
    <location>
        <begin position="122"/>
        <end position="140"/>
    </location>
</feature>
<protein>
    <submittedName>
        <fullName evidence="9">Phosphatase PAP2 family protein</fullName>
    </submittedName>
</protein>
<keyword evidence="3 7" id="KW-0812">Transmembrane</keyword>
<dbReference type="SMART" id="SM00014">
    <property type="entry name" value="acidPPc"/>
    <property type="match status" value="1"/>
</dbReference>
<keyword evidence="10" id="KW-1185">Reference proteome</keyword>
<feature type="transmembrane region" description="Helical" evidence="7">
    <location>
        <begin position="55"/>
        <end position="76"/>
    </location>
</feature>
<evidence type="ECO:0000256" key="4">
    <source>
        <dbReference type="ARBA" id="ARBA00022801"/>
    </source>
</evidence>
<feature type="transmembrane region" description="Helical" evidence="7">
    <location>
        <begin position="146"/>
        <end position="168"/>
    </location>
</feature>
<sequence>MEIKFLEALQILYSPILNYLMIFITYLGNGGFIWIVAAIYLLFQNNNKLKREAFTLALALIIFSIFGLLILKPIIARPRPFTVSDVNLLIKEPLGFSFPSGHTGSSFAAAYVIYFYNKKRGVLALILAALIAFSRMYLFVHYPTDIIAGIILGLISGKLATNCTNNLLKRAYNN</sequence>
<comment type="caution">
    <text evidence="9">The sequence shown here is derived from an EMBL/GenBank/DDBJ whole genome shotgun (WGS) entry which is preliminary data.</text>
</comment>
<evidence type="ECO:0000256" key="5">
    <source>
        <dbReference type="ARBA" id="ARBA00022989"/>
    </source>
</evidence>
<accession>A0A1U7M1A3</accession>
<gene>
    <name evidence="9" type="ORF">BIV18_07630</name>
</gene>
<evidence type="ECO:0000259" key="8">
    <source>
        <dbReference type="SMART" id="SM00014"/>
    </source>
</evidence>
<feature type="transmembrane region" description="Helical" evidence="7">
    <location>
        <begin position="96"/>
        <end position="115"/>
    </location>
</feature>
<keyword evidence="2" id="KW-1003">Cell membrane</keyword>
<reference evidence="9 10" key="1">
    <citation type="journal article" date="2016" name="Appl. Environ. Microbiol.">
        <title>Function and Phylogeny of Bacterial Butyryl Coenzyme A:Acetate Transferases and Their Diversity in the Proximal Colon of Swine.</title>
        <authorList>
            <person name="Trachsel J."/>
            <person name="Bayles D.O."/>
            <person name="Looft T."/>
            <person name="Levine U.Y."/>
            <person name="Allen H.K."/>
        </authorList>
    </citation>
    <scope>NUCLEOTIDE SEQUENCE [LARGE SCALE GENOMIC DNA]</scope>
    <source>
        <strain evidence="9 10">35-6-1</strain>
    </source>
</reference>
<feature type="transmembrane region" description="Helical" evidence="7">
    <location>
        <begin position="20"/>
        <end position="43"/>
    </location>
</feature>
<name>A0A1U7M1A3_9FIRM</name>
<evidence type="ECO:0000256" key="7">
    <source>
        <dbReference type="SAM" id="Phobius"/>
    </source>
</evidence>
<dbReference type="EMBL" id="MJIH01000001">
    <property type="protein sequence ID" value="OLR65388.1"/>
    <property type="molecule type" value="Genomic_DNA"/>
</dbReference>
<keyword evidence="5 7" id="KW-1133">Transmembrane helix</keyword>
<keyword evidence="6 7" id="KW-0472">Membrane</keyword>
<evidence type="ECO:0000256" key="6">
    <source>
        <dbReference type="ARBA" id="ARBA00023136"/>
    </source>
</evidence>
<dbReference type="Pfam" id="PF01569">
    <property type="entry name" value="PAP2"/>
    <property type="match status" value="1"/>
</dbReference>
<dbReference type="Proteomes" id="UP000187166">
    <property type="component" value="Unassembled WGS sequence"/>
</dbReference>
<dbReference type="STRING" id="1465756.BIV18_07630"/>
<dbReference type="GO" id="GO:0016787">
    <property type="term" value="F:hydrolase activity"/>
    <property type="evidence" value="ECO:0007669"/>
    <property type="project" value="UniProtKB-KW"/>
</dbReference>
<comment type="subcellular location">
    <subcellularLocation>
        <location evidence="1">Cell membrane</location>
        <topology evidence="1">Multi-pass membrane protein</topology>
    </subcellularLocation>
</comment>
<proteinExistence type="predicted"/>
<dbReference type="SUPFAM" id="SSF48317">
    <property type="entry name" value="Acid phosphatase/Vanadium-dependent haloperoxidase"/>
    <property type="match status" value="1"/>
</dbReference>
<evidence type="ECO:0000256" key="3">
    <source>
        <dbReference type="ARBA" id="ARBA00022692"/>
    </source>
</evidence>
<dbReference type="PANTHER" id="PTHR14969:SF62">
    <property type="entry name" value="DECAPRENYLPHOSPHORYL-5-PHOSPHORIBOSE PHOSPHATASE RV3807C-RELATED"/>
    <property type="match status" value="1"/>
</dbReference>
<organism evidence="9 10">
    <name type="scientific">Peptoniphilus porci</name>
    <dbReference type="NCBI Taxonomy" id="2652280"/>
    <lineage>
        <taxon>Bacteria</taxon>
        <taxon>Bacillati</taxon>
        <taxon>Bacillota</taxon>
        <taxon>Tissierellia</taxon>
        <taxon>Tissierellales</taxon>
        <taxon>Peptoniphilaceae</taxon>
        <taxon>Peptoniphilus</taxon>
    </lineage>
</organism>
<feature type="domain" description="Phosphatidic acid phosphatase type 2/haloperoxidase" evidence="8">
    <location>
        <begin position="54"/>
        <end position="161"/>
    </location>
</feature>
<dbReference type="InterPro" id="IPR036938">
    <property type="entry name" value="PAP2/HPO_sf"/>
</dbReference>
<evidence type="ECO:0000313" key="9">
    <source>
        <dbReference type="EMBL" id="OLR65388.1"/>
    </source>
</evidence>
<dbReference type="PANTHER" id="PTHR14969">
    <property type="entry name" value="SPHINGOSINE-1-PHOSPHATE PHOSPHOHYDROLASE"/>
    <property type="match status" value="1"/>
</dbReference>
<dbReference type="InterPro" id="IPR000326">
    <property type="entry name" value="PAP2/HPO"/>
</dbReference>
<dbReference type="GO" id="GO:0005886">
    <property type="term" value="C:plasma membrane"/>
    <property type="evidence" value="ECO:0007669"/>
    <property type="project" value="UniProtKB-SubCell"/>
</dbReference>
<dbReference type="Gene3D" id="1.20.144.10">
    <property type="entry name" value="Phosphatidic acid phosphatase type 2/haloperoxidase"/>
    <property type="match status" value="2"/>
</dbReference>
<evidence type="ECO:0000256" key="1">
    <source>
        <dbReference type="ARBA" id="ARBA00004651"/>
    </source>
</evidence>
<evidence type="ECO:0000313" key="10">
    <source>
        <dbReference type="Proteomes" id="UP000187166"/>
    </source>
</evidence>
<dbReference type="AlphaFoldDB" id="A0A1U7M1A3"/>
<keyword evidence="4" id="KW-0378">Hydrolase</keyword>
<evidence type="ECO:0000256" key="2">
    <source>
        <dbReference type="ARBA" id="ARBA00022475"/>
    </source>
</evidence>